<dbReference type="PANTHER" id="PTHR21087:SF16">
    <property type="entry name" value="SHIKIMATE KINASE 1, CHLOROPLASTIC"/>
    <property type="match status" value="1"/>
</dbReference>
<evidence type="ECO:0000313" key="8">
    <source>
        <dbReference type="EMBL" id="SDQ28209.1"/>
    </source>
</evidence>
<dbReference type="PANTHER" id="PTHR21087">
    <property type="entry name" value="SHIKIMATE KINASE"/>
    <property type="match status" value="1"/>
</dbReference>
<keyword evidence="2 7" id="KW-0808">Transferase</keyword>
<evidence type="ECO:0000256" key="7">
    <source>
        <dbReference type="HAMAP-Rule" id="MF_00109"/>
    </source>
</evidence>
<dbReference type="GO" id="GO:0009423">
    <property type="term" value="P:chorismate biosynthetic process"/>
    <property type="evidence" value="ECO:0007669"/>
    <property type="project" value="UniProtKB-UniRule"/>
</dbReference>
<evidence type="ECO:0000256" key="2">
    <source>
        <dbReference type="ARBA" id="ARBA00022679"/>
    </source>
</evidence>
<comment type="subcellular location">
    <subcellularLocation>
        <location evidence="7">Cytoplasm</location>
    </subcellularLocation>
</comment>
<dbReference type="EMBL" id="FNJW01000008">
    <property type="protein sequence ID" value="SDQ28209.1"/>
    <property type="molecule type" value="Genomic_DNA"/>
</dbReference>
<proteinExistence type="inferred from homology"/>
<dbReference type="SUPFAM" id="SSF52540">
    <property type="entry name" value="P-loop containing nucleoside triphosphate hydrolases"/>
    <property type="match status" value="1"/>
</dbReference>
<accession>A0A1H0ZLK6</accession>
<feature type="binding site" evidence="7">
    <location>
        <position position="57"/>
    </location>
    <ligand>
        <name>substrate</name>
    </ligand>
</feature>
<evidence type="ECO:0000256" key="4">
    <source>
        <dbReference type="ARBA" id="ARBA00022777"/>
    </source>
</evidence>
<name>A0A1H0ZLK6_9LACT</name>
<dbReference type="GO" id="GO:0008652">
    <property type="term" value="P:amino acid biosynthetic process"/>
    <property type="evidence" value="ECO:0007669"/>
    <property type="project" value="UniProtKB-KW"/>
</dbReference>
<feature type="binding site" evidence="7">
    <location>
        <begin position="12"/>
        <end position="17"/>
    </location>
    <ligand>
        <name>ATP</name>
        <dbReference type="ChEBI" id="CHEBI:30616"/>
    </ligand>
</feature>
<evidence type="ECO:0000256" key="5">
    <source>
        <dbReference type="ARBA" id="ARBA00022840"/>
    </source>
</evidence>
<dbReference type="Pfam" id="PF01202">
    <property type="entry name" value="SKI"/>
    <property type="match status" value="1"/>
</dbReference>
<keyword evidence="7" id="KW-0963">Cytoplasm</keyword>
<keyword evidence="1 7" id="KW-0028">Amino-acid biosynthesis</keyword>
<feature type="binding site" evidence="7">
    <location>
        <position position="16"/>
    </location>
    <ligand>
        <name>Mg(2+)</name>
        <dbReference type="ChEBI" id="CHEBI:18420"/>
    </ligand>
</feature>
<dbReference type="InterPro" id="IPR031322">
    <property type="entry name" value="Shikimate/glucono_kinase"/>
</dbReference>
<dbReference type="GO" id="GO:0005829">
    <property type="term" value="C:cytosol"/>
    <property type="evidence" value="ECO:0007669"/>
    <property type="project" value="TreeGrafter"/>
</dbReference>
<comment type="pathway">
    <text evidence="7">Metabolic intermediate biosynthesis; chorismate biosynthesis; chorismate from D-erythrose 4-phosphate and phosphoenolpyruvate: step 5/7.</text>
</comment>
<feature type="binding site" evidence="7">
    <location>
        <position position="134"/>
    </location>
    <ligand>
        <name>substrate</name>
    </ligand>
</feature>
<gene>
    <name evidence="7" type="primary">aroK</name>
    <name evidence="8" type="ORF">SAMN04487752_1588</name>
</gene>
<keyword evidence="4 7" id="KW-0418">Kinase</keyword>
<comment type="similarity">
    <text evidence="7">Belongs to the shikimate kinase family.</text>
</comment>
<comment type="catalytic activity">
    <reaction evidence="7">
        <text>shikimate + ATP = 3-phosphoshikimate + ADP + H(+)</text>
        <dbReference type="Rhea" id="RHEA:13121"/>
        <dbReference type="ChEBI" id="CHEBI:15378"/>
        <dbReference type="ChEBI" id="CHEBI:30616"/>
        <dbReference type="ChEBI" id="CHEBI:36208"/>
        <dbReference type="ChEBI" id="CHEBI:145989"/>
        <dbReference type="ChEBI" id="CHEBI:456216"/>
        <dbReference type="EC" id="2.7.1.71"/>
    </reaction>
</comment>
<comment type="function">
    <text evidence="7">Catalyzes the specific phosphorylation of the 3-hydroxyl group of shikimic acid using ATP as a cosubstrate.</text>
</comment>
<dbReference type="GO" id="GO:0005524">
    <property type="term" value="F:ATP binding"/>
    <property type="evidence" value="ECO:0007669"/>
    <property type="project" value="UniProtKB-UniRule"/>
</dbReference>
<keyword evidence="3 7" id="KW-0547">Nucleotide-binding</keyword>
<comment type="caution">
    <text evidence="7">Lacks conserved residue(s) required for the propagation of feature annotation.</text>
</comment>
<keyword evidence="7" id="KW-0479">Metal-binding</keyword>
<dbReference type="EC" id="2.7.1.71" evidence="7"/>
<feature type="binding site" evidence="7">
    <location>
        <position position="34"/>
    </location>
    <ligand>
        <name>substrate</name>
    </ligand>
</feature>
<dbReference type="PRINTS" id="PR01100">
    <property type="entry name" value="SHIKIMTKNASE"/>
</dbReference>
<dbReference type="GO" id="GO:0009073">
    <property type="term" value="P:aromatic amino acid family biosynthetic process"/>
    <property type="evidence" value="ECO:0007669"/>
    <property type="project" value="UniProtKB-KW"/>
</dbReference>
<reference evidence="9" key="1">
    <citation type="submission" date="2016-10" db="EMBL/GenBank/DDBJ databases">
        <authorList>
            <person name="Varghese N."/>
            <person name="Submissions S."/>
        </authorList>
    </citation>
    <scope>NUCLEOTIDE SEQUENCE [LARGE SCALE GENOMIC DNA]</scope>
    <source>
        <strain evidence="9">MPL-11</strain>
    </source>
</reference>
<dbReference type="RefSeq" id="WP_176944097.1">
    <property type="nucleotide sequence ID" value="NZ_CP084916.1"/>
</dbReference>
<feature type="binding site" evidence="7">
    <location>
        <position position="117"/>
    </location>
    <ligand>
        <name>ATP</name>
        <dbReference type="ChEBI" id="CHEBI:30616"/>
    </ligand>
</feature>
<dbReference type="GO" id="GO:0004765">
    <property type="term" value="F:shikimate kinase activity"/>
    <property type="evidence" value="ECO:0007669"/>
    <property type="project" value="UniProtKB-UniRule"/>
</dbReference>
<dbReference type="Proteomes" id="UP000199481">
    <property type="component" value="Unassembled WGS sequence"/>
</dbReference>
<keyword evidence="9" id="KW-1185">Reference proteome</keyword>
<organism evidence="8 9">
    <name type="scientific">Carnobacterium viridans</name>
    <dbReference type="NCBI Taxonomy" id="174587"/>
    <lineage>
        <taxon>Bacteria</taxon>
        <taxon>Bacillati</taxon>
        <taxon>Bacillota</taxon>
        <taxon>Bacilli</taxon>
        <taxon>Lactobacillales</taxon>
        <taxon>Carnobacteriaceae</taxon>
        <taxon>Carnobacterium</taxon>
    </lineage>
</organism>
<keyword evidence="6 7" id="KW-0057">Aromatic amino acid biosynthesis</keyword>
<dbReference type="InterPro" id="IPR000623">
    <property type="entry name" value="Shikimate_kinase/TSH1"/>
</dbReference>
<comment type="cofactor">
    <cofactor evidence="7">
        <name>Mg(2+)</name>
        <dbReference type="ChEBI" id="CHEBI:18420"/>
    </cofactor>
    <text evidence="7">Binds 1 Mg(2+) ion per subunit.</text>
</comment>
<dbReference type="CDD" id="cd00464">
    <property type="entry name" value="SK"/>
    <property type="match status" value="1"/>
</dbReference>
<evidence type="ECO:0000256" key="3">
    <source>
        <dbReference type="ARBA" id="ARBA00022741"/>
    </source>
</evidence>
<dbReference type="GO" id="GO:0000287">
    <property type="term" value="F:magnesium ion binding"/>
    <property type="evidence" value="ECO:0007669"/>
    <property type="project" value="UniProtKB-UniRule"/>
</dbReference>
<dbReference type="UniPathway" id="UPA00053">
    <property type="reaction ID" value="UER00088"/>
</dbReference>
<feature type="binding site" evidence="7">
    <location>
        <position position="80"/>
    </location>
    <ligand>
        <name>substrate</name>
    </ligand>
</feature>
<protein>
    <recommendedName>
        <fullName evidence="7">Shikimate kinase</fullName>
        <shortName evidence="7">SK</shortName>
        <ecNumber evidence="7">2.7.1.71</ecNumber>
    </recommendedName>
</protein>
<dbReference type="HAMAP" id="MF_00109">
    <property type="entry name" value="Shikimate_kinase"/>
    <property type="match status" value="1"/>
</dbReference>
<keyword evidence="5 7" id="KW-0067">ATP-binding</keyword>
<evidence type="ECO:0000256" key="1">
    <source>
        <dbReference type="ARBA" id="ARBA00022605"/>
    </source>
</evidence>
<keyword evidence="7" id="KW-0460">Magnesium</keyword>
<dbReference type="Gene3D" id="3.40.50.300">
    <property type="entry name" value="P-loop containing nucleotide triphosphate hydrolases"/>
    <property type="match status" value="1"/>
</dbReference>
<dbReference type="AlphaFoldDB" id="A0A1H0ZLK6"/>
<evidence type="ECO:0000313" key="9">
    <source>
        <dbReference type="Proteomes" id="UP000199481"/>
    </source>
</evidence>
<comment type="subunit">
    <text evidence="7">Monomer.</text>
</comment>
<evidence type="ECO:0000256" key="6">
    <source>
        <dbReference type="ARBA" id="ARBA00023141"/>
    </source>
</evidence>
<dbReference type="InterPro" id="IPR027417">
    <property type="entry name" value="P-loop_NTPase"/>
</dbReference>
<sequence length="173" mass="19534">MKTNIVLIGMTGSGKSTIGEKLSQQLGMPFKDIDLFIEHTTKQSIPELFEVSEAHFRAIETKACKKIAATENHTVISCGGGVVLNPENIQALRKTGWIVFIDRPIEHIIKDIEIGHRPLLKEGKGKLYQFHEQRLNLYQSFADFRVDNQSGLEDVLNTIKNNLPKTITHKRRG</sequence>